<evidence type="ECO:0000256" key="1">
    <source>
        <dbReference type="ARBA" id="ARBA00005485"/>
    </source>
</evidence>
<evidence type="ECO:0000256" key="4">
    <source>
        <dbReference type="SAM" id="MobiDB-lite"/>
    </source>
</evidence>
<dbReference type="GO" id="GO:0005829">
    <property type="term" value="C:cytosol"/>
    <property type="evidence" value="ECO:0007669"/>
    <property type="project" value="TreeGrafter"/>
</dbReference>
<feature type="region of interest" description="Disordered" evidence="4">
    <location>
        <begin position="118"/>
        <end position="161"/>
    </location>
</feature>
<feature type="compositionally biased region" description="Basic and acidic residues" evidence="4">
    <location>
        <begin position="121"/>
        <end position="154"/>
    </location>
</feature>
<dbReference type="AlphaFoldDB" id="A0A6A3AB18"/>
<feature type="compositionally biased region" description="Basic and acidic residues" evidence="4">
    <location>
        <begin position="352"/>
        <end position="365"/>
    </location>
</feature>
<feature type="region of interest" description="Disordered" evidence="4">
    <location>
        <begin position="345"/>
        <end position="365"/>
    </location>
</feature>
<keyword evidence="6" id="KW-1185">Reference proteome</keyword>
<accession>A0A6A3AB18</accession>
<comment type="caution">
    <text evidence="5">The sequence shown here is derived from an EMBL/GenBank/DDBJ whole genome shotgun (WGS) entry which is preliminary data.</text>
</comment>
<dbReference type="GO" id="GO:0009903">
    <property type="term" value="P:chloroplast avoidance movement"/>
    <property type="evidence" value="ECO:0007669"/>
    <property type="project" value="TreeGrafter"/>
</dbReference>
<sequence length="593" mass="67227">MLNLRPEILQSPPGWLGENYISSVHGHGHARWPTSWNARGAKKNHFLHCLPLCMSLTNSEPIFDLGFSIDIFQLSDLVCQWNSLRMDREKYENRRRIGSVKASVNICGDMILDGNSSLKKPPVDFPEKPGSRVKELHRPRRGTDRYKESRRTAESAKAMAESELFGPRETVNNPALMVEESNFKAKKNASVVKMSIESYQYEEVMRELELVKQELSQLKLYMASVMEEKARAEKEFEVSRFKMKSNGATVEALKEQIEAAKEEHVLVELAQIEAEKEAGEIEAQRVKEAGEFSFWTGETKKKVKDITEEIDQSKELETKFGATLSDISLLQDELKQVKGLDSVYPRGDDDDLKQQDDSFHSVERVEPSVSLESVMKELEAAKKELDSIKDEGFQYMSSMDIIRNELKHVTEETAKLKKTEEKADSKVKSLNSKLVRAKSKLEAVTAAEEKAKSTEMNFSLTLELEASKKEKMLITEDIATIEAEIQKTERNRCNQERLQAAVQELEAVKSSEALALEKLRSLIETTMQSRGSASNHSSTITVSRFEYEYLTGHAVGAEEIADKKVAAAQAWIEAFKASEREILMKTEMAHREL</sequence>
<keyword evidence="2 3" id="KW-0175">Coiled coil</keyword>
<dbReference type="PANTHER" id="PTHR32054">
    <property type="entry name" value="HEAVY CHAIN, PUTATIVE, EXPRESSED-RELATED-RELATED"/>
    <property type="match status" value="1"/>
</dbReference>
<evidence type="ECO:0000256" key="3">
    <source>
        <dbReference type="SAM" id="Coils"/>
    </source>
</evidence>
<dbReference type="EMBL" id="VEPZ02001024">
    <property type="protein sequence ID" value="KAE8701298.1"/>
    <property type="molecule type" value="Genomic_DNA"/>
</dbReference>
<gene>
    <name evidence="5" type="ORF">F3Y22_tig00110548pilonHSYRG00729</name>
</gene>
<reference evidence="5" key="1">
    <citation type="submission" date="2019-09" db="EMBL/GenBank/DDBJ databases">
        <title>Draft genome information of white flower Hibiscus syriacus.</title>
        <authorList>
            <person name="Kim Y.-M."/>
        </authorList>
    </citation>
    <scope>NUCLEOTIDE SEQUENCE [LARGE SCALE GENOMIC DNA]</scope>
    <source>
        <strain evidence="5">YM2019G1</strain>
    </source>
</reference>
<dbReference type="Pfam" id="PF05701">
    <property type="entry name" value="WEMBL"/>
    <property type="match status" value="1"/>
</dbReference>
<protein>
    <submittedName>
        <fullName evidence="5">Uncharacterized protein</fullName>
    </submittedName>
</protein>
<organism evidence="5 6">
    <name type="scientific">Hibiscus syriacus</name>
    <name type="common">Rose of Sharon</name>
    <dbReference type="NCBI Taxonomy" id="106335"/>
    <lineage>
        <taxon>Eukaryota</taxon>
        <taxon>Viridiplantae</taxon>
        <taxon>Streptophyta</taxon>
        <taxon>Embryophyta</taxon>
        <taxon>Tracheophyta</taxon>
        <taxon>Spermatophyta</taxon>
        <taxon>Magnoliopsida</taxon>
        <taxon>eudicotyledons</taxon>
        <taxon>Gunneridae</taxon>
        <taxon>Pentapetalae</taxon>
        <taxon>rosids</taxon>
        <taxon>malvids</taxon>
        <taxon>Malvales</taxon>
        <taxon>Malvaceae</taxon>
        <taxon>Malvoideae</taxon>
        <taxon>Hibiscus</taxon>
    </lineage>
</organism>
<dbReference type="Proteomes" id="UP000436088">
    <property type="component" value="Unassembled WGS sequence"/>
</dbReference>
<evidence type="ECO:0000256" key="2">
    <source>
        <dbReference type="ARBA" id="ARBA00023054"/>
    </source>
</evidence>
<proteinExistence type="inferred from homology"/>
<comment type="similarity">
    <text evidence="1">Belongs to the WEB family.</text>
</comment>
<feature type="coiled-coil region" evidence="3">
    <location>
        <begin position="371"/>
        <end position="447"/>
    </location>
</feature>
<dbReference type="InterPro" id="IPR008545">
    <property type="entry name" value="Web"/>
</dbReference>
<dbReference type="PANTHER" id="PTHR32054:SF2">
    <property type="entry name" value="PROTEIN PLASTID MOVEMENT IMPAIRED 2"/>
    <property type="match status" value="1"/>
</dbReference>
<evidence type="ECO:0000313" key="6">
    <source>
        <dbReference type="Proteomes" id="UP000436088"/>
    </source>
</evidence>
<evidence type="ECO:0000313" key="5">
    <source>
        <dbReference type="EMBL" id="KAE8701298.1"/>
    </source>
</evidence>
<dbReference type="GO" id="GO:0009904">
    <property type="term" value="P:chloroplast accumulation movement"/>
    <property type="evidence" value="ECO:0007669"/>
    <property type="project" value="TreeGrafter"/>
</dbReference>
<feature type="coiled-coil region" evidence="3">
    <location>
        <begin position="201"/>
        <end position="289"/>
    </location>
</feature>
<name>A0A6A3AB18_HIBSY</name>